<comment type="caution">
    <text evidence="1">The sequence shown here is derived from an EMBL/GenBank/DDBJ whole genome shotgun (WGS) entry which is preliminary data.</text>
</comment>
<dbReference type="AlphaFoldDB" id="A0AAW2P530"/>
<evidence type="ECO:0000313" key="1">
    <source>
        <dbReference type="EMBL" id="KAL0350260.1"/>
    </source>
</evidence>
<reference evidence="1" key="1">
    <citation type="submission" date="2020-06" db="EMBL/GenBank/DDBJ databases">
        <authorList>
            <person name="Li T."/>
            <person name="Hu X."/>
            <person name="Zhang T."/>
            <person name="Song X."/>
            <person name="Zhang H."/>
            <person name="Dai N."/>
            <person name="Sheng W."/>
            <person name="Hou X."/>
            <person name="Wei L."/>
        </authorList>
    </citation>
    <scope>NUCLEOTIDE SEQUENCE</scope>
    <source>
        <strain evidence="1">G02</strain>
        <tissue evidence="1">Leaf</tissue>
    </source>
</reference>
<reference evidence="1" key="2">
    <citation type="journal article" date="2024" name="Plant">
        <title>Genomic evolution and insights into agronomic trait innovations of Sesamum species.</title>
        <authorList>
            <person name="Miao H."/>
            <person name="Wang L."/>
            <person name="Qu L."/>
            <person name="Liu H."/>
            <person name="Sun Y."/>
            <person name="Le M."/>
            <person name="Wang Q."/>
            <person name="Wei S."/>
            <person name="Zheng Y."/>
            <person name="Lin W."/>
            <person name="Duan Y."/>
            <person name="Cao H."/>
            <person name="Xiong S."/>
            <person name="Wang X."/>
            <person name="Wei L."/>
            <person name="Li C."/>
            <person name="Ma Q."/>
            <person name="Ju M."/>
            <person name="Zhao R."/>
            <person name="Li G."/>
            <person name="Mu C."/>
            <person name="Tian Q."/>
            <person name="Mei H."/>
            <person name="Zhang T."/>
            <person name="Gao T."/>
            <person name="Zhang H."/>
        </authorList>
    </citation>
    <scope>NUCLEOTIDE SEQUENCE</scope>
    <source>
        <strain evidence="1">G02</strain>
    </source>
</reference>
<dbReference type="EMBL" id="JACGWJ010000018">
    <property type="protein sequence ID" value="KAL0350260.1"/>
    <property type="molecule type" value="Genomic_DNA"/>
</dbReference>
<gene>
    <name evidence="1" type="ORF">Sradi_4175200</name>
</gene>
<proteinExistence type="predicted"/>
<organism evidence="1">
    <name type="scientific">Sesamum radiatum</name>
    <name type="common">Black benniseed</name>
    <dbReference type="NCBI Taxonomy" id="300843"/>
    <lineage>
        <taxon>Eukaryota</taxon>
        <taxon>Viridiplantae</taxon>
        <taxon>Streptophyta</taxon>
        <taxon>Embryophyta</taxon>
        <taxon>Tracheophyta</taxon>
        <taxon>Spermatophyta</taxon>
        <taxon>Magnoliopsida</taxon>
        <taxon>eudicotyledons</taxon>
        <taxon>Gunneridae</taxon>
        <taxon>Pentapetalae</taxon>
        <taxon>asterids</taxon>
        <taxon>lamiids</taxon>
        <taxon>Lamiales</taxon>
        <taxon>Pedaliaceae</taxon>
        <taxon>Sesamum</taxon>
    </lineage>
</organism>
<name>A0AAW2P530_SESRA</name>
<sequence length="107" mass="12404">MLSCMHNNVIHEYEKYPMAKTLCEVLKDMTQEFRNVGYELSDEQQVLAILRLLSKQTWGHMKLVLTHNEKIKTFDNAVSHLKLEAGRIEFECAQQVTLVAHANQHPP</sequence>
<accession>A0AAW2P530</accession>
<protein>
    <submittedName>
        <fullName evidence="1">Uncharacterized protein</fullName>
    </submittedName>
</protein>